<name>A0A5N5SZT8_9CRUS</name>
<protein>
    <submittedName>
        <fullName evidence="1">Uncharacterized protein</fullName>
    </submittedName>
</protein>
<evidence type="ECO:0000313" key="2">
    <source>
        <dbReference type="Proteomes" id="UP000326759"/>
    </source>
</evidence>
<dbReference type="AlphaFoldDB" id="A0A5N5SZT8"/>
<dbReference type="EMBL" id="SEYY01018354">
    <property type="protein sequence ID" value="KAB7499428.1"/>
    <property type="molecule type" value="Genomic_DNA"/>
</dbReference>
<organism evidence="1 2">
    <name type="scientific">Armadillidium nasatum</name>
    <dbReference type="NCBI Taxonomy" id="96803"/>
    <lineage>
        <taxon>Eukaryota</taxon>
        <taxon>Metazoa</taxon>
        <taxon>Ecdysozoa</taxon>
        <taxon>Arthropoda</taxon>
        <taxon>Crustacea</taxon>
        <taxon>Multicrustacea</taxon>
        <taxon>Malacostraca</taxon>
        <taxon>Eumalacostraca</taxon>
        <taxon>Peracarida</taxon>
        <taxon>Isopoda</taxon>
        <taxon>Oniscidea</taxon>
        <taxon>Crinocheta</taxon>
        <taxon>Armadillidiidae</taxon>
        <taxon>Armadillidium</taxon>
    </lineage>
</organism>
<reference evidence="1 2" key="1">
    <citation type="journal article" date="2019" name="PLoS Biol.">
        <title>Sex chromosomes control vertical transmission of feminizing Wolbachia symbionts in an isopod.</title>
        <authorList>
            <person name="Becking T."/>
            <person name="Chebbi M.A."/>
            <person name="Giraud I."/>
            <person name="Moumen B."/>
            <person name="Laverre T."/>
            <person name="Caubet Y."/>
            <person name="Peccoud J."/>
            <person name="Gilbert C."/>
            <person name="Cordaux R."/>
        </authorList>
    </citation>
    <scope>NUCLEOTIDE SEQUENCE [LARGE SCALE GENOMIC DNA]</scope>
    <source>
        <strain evidence="1">ANa2</strain>
        <tissue evidence="1">Whole body excluding digestive tract and cuticle</tissue>
    </source>
</reference>
<evidence type="ECO:0000313" key="1">
    <source>
        <dbReference type="EMBL" id="KAB7499428.1"/>
    </source>
</evidence>
<gene>
    <name evidence="1" type="ORF">Anas_13752</name>
</gene>
<comment type="caution">
    <text evidence="1">The sequence shown here is derived from an EMBL/GenBank/DDBJ whole genome shotgun (WGS) entry which is preliminary data.</text>
</comment>
<accession>A0A5N5SZT8</accession>
<feature type="non-terminal residue" evidence="1">
    <location>
        <position position="1"/>
    </location>
</feature>
<sequence length="150" mass="17665">FHIGNFQTRKNIVKIGKSGTFRLRNVDRSYFEEKKWFKHKVMGRLQSKTKFTIENKEKKIENYTYEIDEQIEVVAKILQNRKEYYNLRRTLGLFQLKNHPNGVFIKSRTVLLTLSTLCLPCNETACIDLKEDDCRYGIGLGLCNCCEECL</sequence>
<proteinExistence type="predicted"/>
<feature type="non-terminal residue" evidence="1">
    <location>
        <position position="150"/>
    </location>
</feature>
<dbReference type="Proteomes" id="UP000326759">
    <property type="component" value="Unassembled WGS sequence"/>
</dbReference>
<keyword evidence="2" id="KW-1185">Reference proteome</keyword>